<protein>
    <submittedName>
        <fullName evidence="2">Uncharacterized protein</fullName>
    </submittedName>
</protein>
<comment type="caution">
    <text evidence="2">The sequence shown here is derived from an EMBL/GenBank/DDBJ whole genome shotgun (WGS) entry which is preliminary data.</text>
</comment>
<feature type="compositionally biased region" description="Polar residues" evidence="1">
    <location>
        <begin position="70"/>
        <end position="81"/>
    </location>
</feature>
<feature type="compositionally biased region" description="Polar residues" evidence="1">
    <location>
        <begin position="97"/>
        <end position="107"/>
    </location>
</feature>
<evidence type="ECO:0000313" key="2">
    <source>
        <dbReference type="EMBL" id="KAK7281135.1"/>
    </source>
</evidence>
<gene>
    <name evidence="2" type="ORF">RIF29_08855</name>
</gene>
<keyword evidence="3" id="KW-1185">Reference proteome</keyword>
<sequence length="148" mass="16095">MKTLSLSSPPFSPSSPFFFSITPQTRLPFSLSPLEPPPLPLPFSFLPCHRSHLHTLPPKPHPPLLFPSSKQPIVTPSSSVHMSLAAPQQPPPMDTLSHLSLSPQTPFADQPTEPPLTTPTHESLPSQTQPYSAPLVNPKPPFPQLPSL</sequence>
<accession>A0AAN9FR84</accession>
<dbReference type="Proteomes" id="UP001372338">
    <property type="component" value="Unassembled WGS sequence"/>
</dbReference>
<reference evidence="2 3" key="1">
    <citation type="submission" date="2024-01" db="EMBL/GenBank/DDBJ databases">
        <title>The genomes of 5 underutilized Papilionoideae crops provide insights into root nodulation and disease resistanc.</title>
        <authorList>
            <person name="Yuan L."/>
        </authorList>
    </citation>
    <scope>NUCLEOTIDE SEQUENCE [LARGE SCALE GENOMIC DNA]</scope>
    <source>
        <strain evidence="2">ZHUSHIDOU_FW_LH</strain>
        <tissue evidence="2">Leaf</tissue>
    </source>
</reference>
<feature type="compositionally biased region" description="Pro residues" evidence="1">
    <location>
        <begin position="137"/>
        <end position="148"/>
    </location>
</feature>
<evidence type="ECO:0000313" key="3">
    <source>
        <dbReference type="Proteomes" id="UP001372338"/>
    </source>
</evidence>
<feature type="region of interest" description="Disordered" evidence="1">
    <location>
        <begin position="57"/>
        <end position="148"/>
    </location>
</feature>
<dbReference type="AlphaFoldDB" id="A0AAN9FR84"/>
<name>A0AAN9FR84_CROPI</name>
<proteinExistence type="predicted"/>
<evidence type="ECO:0000256" key="1">
    <source>
        <dbReference type="SAM" id="MobiDB-lite"/>
    </source>
</evidence>
<dbReference type="EMBL" id="JAYWIO010000002">
    <property type="protein sequence ID" value="KAK7281135.1"/>
    <property type="molecule type" value="Genomic_DNA"/>
</dbReference>
<organism evidence="2 3">
    <name type="scientific">Crotalaria pallida</name>
    <name type="common">Smooth rattlebox</name>
    <name type="synonym">Crotalaria striata</name>
    <dbReference type="NCBI Taxonomy" id="3830"/>
    <lineage>
        <taxon>Eukaryota</taxon>
        <taxon>Viridiplantae</taxon>
        <taxon>Streptophyta</taxon>
        <taxon>Embryophyta</taxon>
        <taxon>Tracheophyta</taxon>
        <taxon>Spermatophyta</taxon>
        <taxon>Magnoliopsida</taxon>
        <taxon>eudicotyledons</taxon>
        <taxon>Gunneridae</taxon>
        <taxon>Pentapetalae</taxon>
        <taxon>rosids</taxon>
        <taxon>fabids</taxon>
        <taxon>Fabales</taxon>
        <taxon>Fabaceae</taxon>
        <taxon>Papilionoideae</taxon>
        <taxon>50 kb inversion clade</taxon>
        <taxon>genistoids sensu lato</taxon>
        <taxon>core genistoids</taxon>
        <taxon>Crotalarieae</taxon>
        <taxon>Crotalaria</taxon>
    </lineage>
</organism>